<protein>
    <submittedName>
        <fullName evidence="1">Uncharacterized protein</fullName>
    </submittedName>
</protein>
<accession>A0A481Z1E0</accession>
<gene>
    <name evidence="1" type="ORF">LCPAC001_00470</name>
</gene>
<proteinExistence type="predicted"/>
<name>A0A481Z1E0_9VIRU</name>
<sequence length="272" mass="31752">MKKAVVSKKQKQTKIKTNNIKINQKFAKKNYRDLISDLFSDKKSKGDRDRSSYRKTFRIEPIKNENQLMIPRGVKKSVVDVVKYTQSKFKMPLDCICDVIVDLSMRCARTNYPPPNPRTVMRVIMNYNNNDLYKLTSTLPVGKDPTINLGMNTRDVYMRIDEMTGLGPYGLCSYNIMVNGNPRFKIPTDNGEERNTIKPRNYARITVILDFYISKMFAKDLEKHLSSFNENSNNDSKYMKIIKTVLMKMIEEYIKPELDLEREIIEKSINDL</sequence>
<dbReference type="EMBL" id="MK500427">
    <property type="protein sequence ID" value="QBK89537.1"/>
    <property type="molecule type" value="Genomic_DNA"/>
</dbReference>
<reference evidence="1" key="1">
    <citation type="journal article" date="2019" name="MBio">
        <title>Virus Genomes from Deep Sea Sediments Expand the Ocean Megavirome and Support Independent Origins of Viral Gigantism.</title>
        <authorList>
            <person name="Backstrom D."/>
            <person name="Yutin N."/>
            <person name="Jorgensen S.L."/>
            <person name="Dharamshi J."/>
            <person name="Homa F."/>
            <person name="Zaremba-Niedwiedzka K."/>
            <person name="Spang A."/>
            <person name="Wolf Y.I."/>
            <person name="Koonin E.V."/>
            <person name="Ettema T.J."/>
        </authorList>
    </citation>
    <scope>NUCLEOTIDE SEQUENCE</scope>
</reference>
<organism evidence="1">
    <name type="scientific">Pithovirus LCPAC001</name>
    <dbReference type="NCBI Taxonomy" id="2506585"/>
    <lineage>
        <taxon>Viruses</taxon>
        <taxon>Pithoviruses</taxon>
    </lineage>
</organism>
<evidence type="ECO:0000313" key="1">
    <source>
        <dbReference type="EMBL" id="QBK89537.1"/>
    </source>
</evidence>